<gene>
    <name evidence="15 18" type="primary">mutM</name>
    <name evidence="15" type="synonym">fpg</name>
    <name evidence="18" type="ORF">ABC977_05225</name>
</gene>
<dbReference type="Gene3D" id="3.20.190.10">
    <property type="entry name" value="MutM-like, N-terminal"/>
    <property type="match status" value="1"/>
</dbReference>
<comment type="caution">
    <text evidence="18">The sequence shown here is derived from an EMBL/GenBank/DDBJ whole genome shotgun (WGS) entry which is preliminary data.</text>
</comment>
<accession>A0ABV4BCT7</accession>
<organism evidence="18 19">
    <name type="scientific">Thioalkalicoccus limnaeus</name>
    <dbReference type="NCBI Taxonomy" id="120681"/>
    <lineage>
        <taxon>Bacteria</taxon>
        <taxon>Pseudomonadati</taxon>
        <taxon>Pseudomonadota</taxon>
        <taxon>Gammaproteobacteria</taxon>
        <taxon>Chromatiales</taxon>
        <taxon>Chromatiaceae</taxon>
        <taxon>Thioalkalicoccus</taxon>
    </lineage>
</organism>
<evidence type="ECO:0000256" key="4">
    <source>
        <dbReference type="ARBA" id="ARBA00022723"/>
    </source>
</evidence>
<evidence type="ECO:0000256" key="5">
    <source>
        <dbReference type="ARBA" id="ARBA00022763"/>
    </source>
</evidence>
<evidence type="ECO:0000256" key="6">
    <source>
        <dbReference type="ARBA" id="ARBA00022771"/>
    </source>
</evidence>
<keyword evidence="7 15" id="KW-0378">Hydrolase</keyword>
<dbReference type="PROSITE" id="PS01242">
    <property type="entry name" value="ZF_FPG_1"/>
    <property type="match status" value="1"/>
</dbReference>
<evidence type="ECO:0000313" key="19">
    <source>
        <dbReference type="Proteomes" id="UP001564408"/>
    </source>
</evidence>
<dbReference type="InterPro" id="IPR035937">
    <property type="entry name" value="FPG_N"/>
</dbReference>
<evidence type="ECO:0000256" key="10">
    <source>
        <dbReference type="ARBA" id="ARBA00023204"/>
    </source>
</evidence>
<protein>
    <recommendedName>
        <fullName evidence="15">Formamidopyrimidine-DNA glycosylase</fullName>
        <shortName evidence="15">Fapy-DNA glycosylase</shortName>
        <ecNumber evidence="15">3.2.2.23</ecNumber>
    </recommendedName>
    <alternativeName>
        <fullName evidence="15">DNA-(apurinic or apyrimidinic site) lyase MutM</fullName>
        <shortName evidence="15">AP lyase MutM</shortName>
        <ecNumber evidence="15">4.2.99.18</ecNumber>
    </alternativeName>
</protein>
<dbReference type="NCBIfam" id="NF002211">
    <property type="entry name" value="PRK01103.1"/>
    <property type="match status" value="1"/>
</dbReference>
<keyword evidence="6 15" id="KW-0863">Zinc-finger</keyword>
<comment type="cofactor">
    <cofactor evidence="15">
        <name>Zn(2+)</name>
        <dbReference type="ChEBI" id="CHEBI:29105"/>
    </cofactor>
    <text evidence="15">Binds 1 zinc ion per subunit.</text>
</comment>
<keyword evidence="12 15" id="KW-0511">Multifunctional enzyme</keyword>
<evidence type="ECO:0000256" key="14">
    <source>
        <dbReference type="ARBA" id="ARBA00044632"/>
    </source>
</evidence>
<keyword evidence="19" id="KW-1185">Reference proteome</keyword>
<comment type="catalytic activity">
    <reaction evidence="14 15">
        <text>2'-deoxyribonucleotide-(2'-deoxyribose 5'-phosphate)-2'-deoxyribonucleotide-DNA = a 3'-end 2'-deoxyribonucleotide-(2,3-dehydro-2,3-deoxyribose 5'-phosphate)-DNA + a 5'-end 5'-phospho-2'-deoxyribonucleoside-DNA + H(+)</text>
        <dbReference type="Rhea" id="RHEA:66592"/>
        <dbReference type="Rhea" id="RHEA-COMP:13180"/>
        <dbReference type="Rhea" id="RHEA-COMP:16897"/>
        <dbReference type="Rhea" id="RHEA-COMP:17067"/>
        <dbReference type="ChEBI" id="CHEBI:15378"/>
        <dbReference type="ChEBI" id="CHEBI:136412"/>
        <dbReference type="ChEBI" id="CHEBI:157695"/>
        <dbReference type="ChEBI" id="CHEBI:167181"/>
        <dbReference type="EC" id="4.2.99.18"/>
    </reaction>
</comment>
<dbReference type="Pfam" id="PF06827">
    <property type="entry name" value="zf-FPG_IleRS"/>
    <property type="match status" value="1"/>
</dbReference>
<dbReference type="GO" id="GO:0140078">
    <property type="term" value="F:class I DNA-(apurinic or apyrimidinic site) endonuclease activity"/>
    <property type="evidence" value="ECO:0007669"/>
    <property type="project" value="UniProtKB-EC"/>
</dbReference>
<keyword evidence="4 15" id="KW-0479">Metal-binding</keyword>
<dbReference type="InterPro" id="IPR010663">
    <property type="entry name" value="Znf_FPG/IleRS"/>
</dbReference>
<evidence type="ECO:0000256" key="7">
    <source>
        <dbReference type="ARBA" id="ARBA00022801"/>
    </source>
</evidence>
<dbReference type="InterPro" id="IPR010979">
    <property type="entry name" value="Ribosomal_uS13-like_H2TH"/>
</dbReference>
<dbReference type="SUPFAM" id="SSF57716">
    <property type="entry name" value="Glucocorticoid receptor-like (DNA-binding domain)"/>
    <property type="match status" value="1"/>
</dbReference>
<evidence type="ECO:0000259" key="16">
    <source>
        <dbReference type="PROSITE" id="PS51066"/>
    </source>
</evidence>
<evidence type="ECO:0000313" key="18">
    <source>
        <dbReference type="EMBL" id="MEY6431809.1"/>
    </source>
</evidence>
<evidence type="ECO:0000256" key="2">
    <source>
        <dbReference type="ARBA" id="ARBA00009409"/>
    </source>
</evidence>
<feature type="active site" description="Proton donor; for beta-elimination activity" evidence="15">
    <location>
        <position position="58"/>
    </location>
</feature>
<evidence type="ECO:0000256" key="9">
    <source>
        <dbReference type="ARBA" id="ARBA00023125"/>
    </source>
</evidence>
<evidence type="ECO:0000256" key="1">
    <source>
        <dbReference type="ARBA" id="ARBA00001668"/>
    </source>
</evidence>
<dbReference type="SMART" id="SM01232">
    <property type="entry name" value="H2TH"/>
    <property type="match status" value="1"/>
</dbReference>
<dbReference type="Proteomes" id="UP001564408">
    <property type="component" value="Unassembled WGS sequence"/>
</dbReference>
<dbReference type="EC" id="4.2.99.18" evidence="15"/>
<evidence type="ECO:0000256" key="15">
    <source>
        <dbReference type="HAMAP-Rule" id="MF_00103"/>
    </source>
</evidence>
<dbReference type="RefSeq" id="WP_369666191.1">
    <property type="nucleotide sequence ID" value="NZ_JBDKXB010000004.1"/>
</dbReference>
<keyword evidence="10 15" id="KW-0234">DNA repair</keyword>
<dbReference type="PANTHER" id="PTHR22993:SF9">
    <property type="entry name" value="FORMAMIDOPYRIMIDINE-DNA GLYCOSYLASE"/>
    <property type="match status" value="1"/>
</dbReference>
<dbReference type="SUPFAM" id="SSF81624">
    <property type="entry name" value="N-terminal domain of MutM-like DNA repair proteins"/>
    <property type="match status" value="1"/>
</dbReference>
<feature type="active site" description="Proton donor" evidence="15">
    <location>
        <position position="3"/>
    </location>
</feature>
<feature type="active site" description="Proton donor; for delta-elimination activity" evidence="15">
    <location>
        <position position="261"/>
    </location>
</feature>
<dbReference type="GO" id="GO:0008534">
    <property type="term" value="F:oxidized purine nucleobase lesion DNA N-glycosylase activity"/>
    <property type="evidence" value="ECO:0007669"/>
    <property type="project" value="UniProtKB-EC"/>
</dbReference>
<evidence type="ECO:0000256" key="8">
    <source>
        <dbReference type="ARBA" id="ARBA00022833"/>
    </source>
</evidence>
<dbReference type="PANTHER" id="PTHR22993">
    <property type="entry name" value="FORMAMIDOPYRIMIDINE-DNA GLYCOSYLASE"/>
    <property type="match status" value="1"/>
</dbReference>
<comment type="catalytic activity">
    <reaction evidence="1 15">
        <text>Hydrolysis of DNA containing ring-opened 7-methylguanine residues, releasing 2,6-diamino-4-hydroxy-5-(N-methyl)formamidopyrimidine.</text>
        <dbReference type="EC" id="3.2.2.23"/>
    </reaction>
</comment>
<dbReference type="InterPro" id="IPR012319">
    <property type="entry name" value="FPG_cat"/>
</dbReference>
<feature type="binding site" evidence="15">
    <location>
        <position position="152"/>
    </location>
    <ligand>
        <name>DNA</name>
        <dbReference type="ChEBI" id="CHEBI:16991"/>
    </ligand>
</feature>
<comment type="similarity">
    <text evidence="2 15">Belongs to the FPG family.</text>
</comment>
<evidence type="ECO:0000256" key="3">
    <source>
        <dbReference type="ARBA" id="ARBA00011245"/>
    </source>
</evidence>
<dbReference type="EMBL" id="JBDKXB010000004">
    <property type="protein sequence ID" value="MEY6431809.1"/>
    <property type="molecule type" value="Genomic_DNA"/>
</dbReference>
<keyword evidence="8 15" id="KW-0862">Zinc</keyword>
<dbReference type="InterPro" id="IPR000214">
    <property type="entry name" value="Znf_DNA_glyclase/AP_lyase"/>
</dbReference>
<dbReference type="Gene3D" id="1.10.8.50">
    <property type="match status" value="1"/>
</dbReference>
<keyword evidence="5 15" id="KW-0227">DNA damage</keyword>
<dbReference type="PROSITE" id="PS51066">
    <property type="entry name" value="ZF_FPG_2"/>
    <property type="match status" value="1"/>
</dbReference>
<dbReference type="SMART" id="SM00898">
    <property type="entry name" value="Fapy_DNA_glyco"/>
    <property type="match status" value="1"/>
</dbReference>
<keyword evidence="11 15" id="KW-0456">Lyase</keyword>
<dbReference type="InterPro" id="IPR015886">
    <property type="entry name" value="H2TH_FPG"/>
</dbReference>
<evidence type="ECO:0000256" key="12">
    <source>
        <dbReference type="ARBA" id="ARBA00023268"/>
    </source>
</evidence>
<dbReference type="InterPro" id="IPR020629">
    <property type="entry name" value="FPG_Glyclase"/>
</dbReference>
<dbReference type="HAMAP" id="MF_00103">
    <property type="entry name" value="Fapy_DNA_glycosyl"/>
    <property type="match status" value="1"/>
</dbReference>
<dbReference type="Pfam" id="PF06831">
    <property type="entry name" value="H2TH"/>
    <property type="match status" value="1"/>
</dbReference>
<evidence type="ECO:0000259" key="17">
    <source>
        <dbReference type="PROSITE" id="PS51068"/>
    </source>
</evidence>
<evidence type="ECO:0000256" key="13">
    <source>
        <dbReference type="ARBA" id="ARBA00023295"/>
    </source>
</evidence>
<comment type="subunit">
    <text evidence="3 15">Monomer.</text>
</comment>
<sequence length="271" mass="30179">MPELPEVETACRGLRPHLTGARILALSVRDRRLRYPIPDHTERMVAGQGILAVRRRAKYLLFELEQGTLLVHLGMSGSLRLVPASMPPGSHDHLDLRLDTGQTLRFHDPRRFGLLLWTPEPPERHPLLRDLGPEPLDPGFAGDHLYRVARGRRLAVKPFIMDARILVGVGNIYANEALYQSGIHPARPAGRIALARYRRLADAIVSVLGAAIAQGGTSLRDFVQEDGRPGYFAVSLKVYGRDGQACPGCGRTIMQRRIGQRSSFFCSRCQR</sequence>
<comment type="function">
    <text evidence="15">Involved in base excision repair of DNA damaged by oxidation or by mutagenic agents. Acts as DNA glycosylase that recognizes and removes damaged bases. Has a preference for oxidized purines, such as 7,8-dihydro-8-oxoguanine (8-oxoG). Has AP (apurinic/apyrimidinic) lyase activity and introduces nicks in the DNA strand. Cleaves the DNA backbone by beta-delta elimination to generate a single-strand break at the site of the removed base with both 3'- and 5'-phosphates.</text>
</comment>
<dbReference type="PROSITE" id="PS51068">
    <property type="entry name" value="FPG_CAT"/>
    <property type="match status" value="1"/>
</dbReference>
<dbReference type="CDD" id="cd08966">
    <property type="entry name" value="EcFpg-like_N"/>
    <property type="match status" value="1"/>
</dbReference>
<feature type="binding site" evidence="15">
    <location>
        <position position="110"/>
    </location>
    <ligand>
        <name>DNA</name>
        <dbReference type="ChEBI" id="CHEBI:16991"/>
    </ligand>
</feature>
<dbReference type="InterPro" id="IPR015887">
    <property type="entry name" value="DNA_glyclase_Znf_dom_DNA_BS"/>
</dbReference>
<dbReference type="EC" id="3.2.2.23" evidence="15"/>
<feature type="binding site" evidence="15">
    <location>
        <position position="91"/>
    </location>
    <ligand>
        <name>DNA</name>
        <dbReference type="ChEBI" id="CHEBI:16991"/>
    </ligand>
</feature>
<keyword evidence="9 15" id="KW-0238">DNA-binding</keyword>
<dbReference type="Pfam" id="PF01149">
    <property type="entry name" value="Fapy_DNA_glyco"/>
    <property type="match status" value="1"/>
</dbReference>
<dbReference type="SUPFAM" id="SSF46946">
    <property type="entry name" value="S13-like H2TH domain"/>
    <property type="match status" value="1"/>
</dbReference>
<reference evidence="18 19" key="1">
    <citation type="submission" date="2024-05" db="EMBL/GenBank/DDBJ databases">
        <title>Genome Sequence and Characterization of the New Strain Purple Sulfur Bacterium of Genus Thioalkalicoccus.</title>
        <authorList>
            <person name="Bryantseva I.A."/>
            <person name="Kyndt J.A."/>
            <person name="Imhoff J.F."/>
        </authorList>
    </citation>
    <scope>NUCLEOTIDE SEQUENCE [LARGE SCALE GENOMIC DNA]</scope>
    <source>
        <strain evidence="18 19">Um2</strain>
    </source>
</reference>
<proteinExistence type="inferred from homology"/>
<evidence type="ECO:0000256" key="11">
    <source>
        <dbReference type="ARBA" id="ARBA00023239"/>
    </source>
</evidence>
<name>A0ABV4BCT7_9GAMM</name>
<keyword evidence="13 15" id="KW-0326">Glycosidase</keyword>
<feature type="domain" description="FPG-type" evidence="16">
    <location>
        <begin position="237"/>
        <end position="271"/>
    </location>
</feature>
<feature type="domain" description="Formamidopyrimidine-DNA glycosylase catalytic" evidence="17">
    <location>
        <begin position="2"/>
        <end position="113"/>
    </location>
</feature>
<dbReference type="NCBIfam" id="TIGR00577">
    <property type="entry name" value="fpg"/>
    <property type="match status" value="1"/>
</dbReference>
<feature type="active site" description="Schiff-base intermediate with DNA" evidence="15">
    <location>
        <position position="2"/>
    </location>
</feature>